<protein>
    <submittedName>
        <fullName evidence="1">Uncharacterized protein</fullName>
    </submittedName>
</protein>
<comment type="caution">
    <text evidence="1">The sequence shown here is derived from an EMBL/GenBank/DDBJ whole genome shotgun (WGS) entry which is preliminary data.</text>
</comment>
<dbReference type="EMBL" id="JASPKZ010008657">
    <property type="protein sequence ID" value="KAJ9579138.1"/>
    <property type="molecule type" value="Genomic_DNA"/>
</dbReference>
<organism evidence="1 2">
    <name type="scientific">Diploptera punctata</name>
    <name type="common">Pacific beetle cockroach</name>
    <dbReference type="NCBI Taxonomy" id="6984"/>
    <lineage>
        <taxon>Eukaryota</taxon>
        <taxon>Metazoa</taxon>
        <taxon>Ecdysozoa</taxon>
        <taxon>Arthropoda</taxon>
        <taxon>Hexapoda</taxon>
        <taxon>Insecta</taxon>
        <taxon>Pterygota</taxon>
        <taxon>Neoptera</taxon>
        <taxon>Polyneoptera</taxon>
        <taxon>Dictyoptera</taxon>
        <taxon>Blattodea</taxon>
        <taxon>Blaberoidea</taxon>
        <taxon>Blaberidae</taxon>
        <taxon>Diplopterinae</taxon>
        <taxon>Diploptera</taxon>
    </lineage>
</organism>
<dbReference type="AlphaFoldDB" id="A0AAD7ZEM4"/>
<sequence>MAAKNCRWLTSRVFGYQISQIDTNVLSKDQQYLLDISKAIKSGTCKEDLAVRDPGHLSHSRFLTKANRSLRLYISEESPSPELHELVLFILKSYMPMWFTIKTSKLVTDGQKLVCQAIQSTRYLLKLLLDLVDTVIERIVFFAHPEHVLLTMTLDDKKHIRELGLRRILKARQIDARRKTVNTFTPPKINFNMQEYSEMINCMDSKLSSPHCWQKLVMMRSNRTSPMPQTLIGTLLSSHSQFTCRVLNAGKVCGAESRVGFIRTTLLSRSSMSNFTGKSVLKVSSATI</sequence>
<evidence type="ECO:0000313" key="1">
    <source>
        <dbReference type="EMBL" id="KAJ9579138.1"/>
    </source>
</evidence>
<keyword evidence="2" id="KW-1185">Reference proteome</keyword>
<gene>
    <name evidence="1" type="ORF">L9F63_024754</name>
</gene>
<dbReference type="Proteomes" id="UP001233999">
    <property type="component" value="Unassembled WGS sequence"/>
</dbReference>
<name>A0AAD7ZEM4_DIPPU</name>
<proteinExistence type="predicted"/>
<reference evidence="1" key="2">
    <citation type="submission" date="2023-05" db="EMBL/GenBank/DDBJ databases">
        <authorList>
            <person name="Fouks B."/>
        </authorList>
    </citation>
    <scope>NUCLEOTIDE SEQUENCE</scope>
    <source>
        <strain evidence="1">Stay&amp;Tobe</strain>
        <tissue evidence="1">Testes</tissue>
    </source>
</reference>
<dbReference type="PANTHER" id="PTHR46409">
    <property type="entry name" value="HTH PSQ-TYPE DOMAIN-CONTAINING PROTEIN"/>
    <property type="match status" value="1"/>
</dbReference>
<reference evidence="1" key="1">
    <citation type="journal article" date="2023" name="IScience">
        <title>Live-bearing cockroach genome reveals convergent evolutionary mechanisms linked to viviparity in insects and beyond.</title>
        <authorList>
            <person name="Fouks B."/>
            <person name="Harrison M.C."/>
            <person name="Mikhailova A.A."/>
            <person name="Marchal E."/>
            <person name="English S."/>
            <person name="Carruthers M."/>
            <person name="Jennings E.C."/>
            <person name="Chiamaka E.L."/>
            <person name="Frigard R.A."/>
            <person name="Pippel M."/>
            <person name="Attardo G.M."/>
            <person name="Benoit J.B."/>
            <person name="Bornberg-Bauer E."/>
            <person name="Tobe S.S."/>
        </authorList>
    </citation>
    <scope>NUCLEOTIDE SEQUENCE</scope>
    <source>
        <strain evidence="1">Stay&amp;Tobe</strain>
    </source>
</reference>
<dbReference type="PANTHER" id="PTHR46409:SF1">
    <property type="entry name" value="HTH PSQ-TYPE DOMAIN-CONTAINING PROTEIN"/>
    <property type="match status" value="1"/>
</dbReference>
<accession>A0AAD7ZEM4</accession>
<evidence type="ECO:0000313" key="2">
    <source>
        <dbReference type="Proteomes" id="UP001233999"/>
    </source>
</evidence>